<sequence>MEKQYVSESLRIANDIIQLVKIDLKDEMNRQILASYIFGVLNAKAIQESISPIDVQVTMIRVGIEALGYSPEAATQMTQFVIDATDKNFHPTVYAIIHRGIEAFYLNSNEKYEQLKEDFDSIMTSIK</sequence>
<dbReference type="Pfam" id="PF15574">
    <property type="entry name" value="Imm48"/>
    <property type="match status" value="1"/>
</dbReference>
<dbReference type="EMBL" id="LR594040">
    <property type="protein sequence ID" value="VTS70907.1"/>
    <property type="molecule type" value="Genomic_DNA"/>
</dbReference>
<dbReference type="Proteomes" id="UP000307982">
    <property type="component" value="Chromosome"/>
</dbReference>
<accession>A0A4V6Z5B6</accession>
<evidence type="ECO:0000313" key="2">
    <source>
        <dbReference type="Proteomes" id="UP000307982"/>
    </source>
</evidence>
<reference evidence="1 2" key="1">
    <citation type="submission" date="2019-05" db="EMBL/GenBank/DDBJ databases">
        <authorList>
            <consortium name="Pathogen Informatics"/>
        </authorList>
    </citation>
    <scope>NUCLEOTIDE SEQUENCE [LARGE SCALE GENOMIC DNA]</scope>
    <source>
        <strain evidence="1 2">NCTC5338</strain>
    </source>
</reference>
<protein>
    <submittedName>
        <fullName evidence="1">Uncharacterized protein</fullName>
    </submittedName>
</protein>
<evidence type="ECO:0000313" key="1">
    <source>
        <dbReference type="EMBL" id="VTS70907.1"/>
    </source>
</evidence>
<organism evidence="1 2">
    <name type="scientific">Streptococcus australis</name>
    <dbReference type="NCBI Taxonomy" id="113107"/>
    <lineage>
        <taxon>Bacteria</taxon>
        <taxon>Bacillati</taxon>
        <taxon>Bacillota</taxon>
        <taxon>Bacilli</taxon>
        <taxon>Lactobacillales</taxon>
        <taxon>Streptococcaceae</taxon>
        <taxon>Streptococcus</taxon>
    </lineage>
</organism>
<dbReference type="AlphaFoldDB" id="A0A4V6Z5B6"/>
<proteinExistence type="predicted"/>
<dbReference type="InterPro" id="IPR029075">
    <property type="entry name" value="Imm48"/>
</dbReference>
<name>A0A4V6Z5B6_9STRE</name>
<gene>
    <name evidence="1" type="ORF">NCTC5338_00944</name>
</gene>
<dbReference type="OrthoDB" id="2224088at2"/>